<proteinExistence type="inferred from homology"/>
<evidence type="ECO:0000256" key="5">
    <source>
        <dbReference type="ARBA" id="ARBA00022801"/>
    </source>
</evidence>
<dbReference type="Gene3D" id="3.40.50.1010">
    <property type="entry name" value="5'-nuclease"/>
    <property type="match status" value="1"/>
</dbReference>
<dbReference type="RefSeq" id="WP_052570284.1">
    <property type="nucleotide sequence ID" value="NZ_CP009498.1"/>
</dbReference>
<dbReference type="GO" id="GO:0016787">
    <property type="term" value="F:hydrolase activity"/>
    <property type="evidence" value="ECO:0007669"/>
    <property type="project" value="UniProtKB-KW"/>
</dbReference>
<dbReference type="PANTHER" id="PTHR33653:SF1">
    <property type="entry name" value="RIBONUCLEASE VAPC2"/>
    <property type="match status" value="1"/>
</dbReference>
<keyword evidence="10" id="KW-1185">Reference proteome</keyword>
<dbReference type="InterPro" id="IPR050556">
    <property type="entry name" value="Type_II_TA_system_RNase"/>
</dbReference>
<keyword evidence="3" id="KW-0540">Nuclease</keyword>
<dbReference type="OrthoDB" id="9796690at2"/>
<keyword evidence="2" id="KW-1277">Toxin-antitoxin system</keyword>
<accession>A0A0G3WHR3</accession>
<dbReference type="AlphaFoldDB" id="A0A0G3WHR3"/>
<dbReference type="GO" id="GO:0004518">
    <property type="term" value="F:nuclease activity"/>
    <property type="evidence" value="ECO:0007669"/>
    <property type="project" value="UniProtKB-KW"/>
</dbReference>
<evidence type="ECO:0000259" key="8">
    <source>
        <dbReference type="Pfam" id="PF01850"/>
    </source>
</evidence>
<evidence type="ECO:0000313" key="9">
    <source>
        <dbReference type="EMBL" id="AKL97868.1"/>
    </source>
</evidence>
<keyword evidence="5" id="KW-0378">Hydrolase</keyword>
<keyword evidence="4" id="KW-0479">Metal-binding</keyword>
<dbReference type="KEGG" id="epo:Epro_0489"/>
<keyword evidence="6" id="KW-0460">Magnesium</keyword>
<dbReference type="SUPFAM" id="SSF88723">
    <property type="entry name" value="PIN domain-like"/>
    <property type="match status" value="1"/>
</dbReference>
<organism evidence="9 10">
    <name type="scientific">Endomicrobium proavitum</name>
    <dbReference type="NCBI Taxonomy" id="1408281"/>
    <lineage>
        <taxon>Bacteria</taxon>
        <taxon>Pseudomonadati</taxon>
        <taxon>Elusimicrobiota</taxon>
        <taxon>Endomicrobiia</taxon>
        <taxon>Endomicrobiales</taxon>
        <taxon>Endomicrobiaceae</taxon>
        <taxon>Endomicrobium</taxon>
    </lineage>
</organism>
<dbReference type="Pfam" id="PF01850">
    <property type="entry name" value="PIN"/>
    <property type="match status" value="1"/>
</dbReference>
<evidence type="ECO:0000256" key="7">
    <source>
        <dbReference type="ARBA" id="ARBA00038093"/>
    </source>
</evidence>
<name>A0A0G3WHR3_9BACT</name>
<dbReference type="GO" id="GO:0046872">
    <property type="term" value="F:metal ion binding"/>
    <property type="evidence" value="ECO:0007669"/>
    <property type="project" value="UniProtKB-KW"/>
</dbReference>
<dbReference type="InterPro" id="IPR029060">
    <property type="entry name" value="PIN-like_dom_sf"/>
</dbReference>
<sequence length="133" mass="15256">MSKTYILDTDICSYIIRENPKTVIDKFWEHKNDDFYITSITLAELMYGVAHKGSAKIAKQVEVFLSRMMIIDFNDTAAEEYAKIRYTLEKTGNTIGNMDMLIAACALACDGTLITNNKKHFLKIPNLKIEHWL</sequence>
<feature type="domain" description="PIN" evidence="8">
    <location>
        <begin position="5"/>
        <end position="124"/>
    </location>
</feature>
<comment type="cofactor">
    <cofactor evidence="1">
        <name>Mg(2+)</name>
        <dbReference type="ChEBI" id="CHEBI:18420"/>
    </cofactor>
</comment>
<gene>
    <name evidence="9" type="primary">vapC</name>
    <name evidence="9" type="ORF">Epro_0489</name>
</gene>
<evidence type="ECO:0000313" key="10">
    <source>
        <dbReference type="Proteomes" id="UP000035337"/>
    </source>
</evidence>
<evidence type="ECO:0000256" key="1">
    <source>
        <dbReference type="ARBA" id="ARBA00001946"/>
    </source>
</evidence>
<dbReference type="CDD" id="cd09881">
    <property type="entry name" value="PIN_VapC4-5_FitB-like"/>
    <property type="match status" value="1"/>
</dbReference>
<dbReference type="STRING" id="1408281.Epro_0489"/>
<dbReference type="InterPro" id="IPR002716">
    <property type="entry name" value="PIN_dom"/>
</dbReference>
<evidence type="ECO:0000256" key="3">
    <source>
        <dbReference type="ARBA" id="ARBA00022722"/>
    </source>
</evidence>
<evidence type="ECO:0000256" key="4">
    <source>
        <dbReference type="ARBA" id="ARBA00022723"/>
    </source>
</evidence>
<reference evidence="9 10" key="1">
    <citation type="submission" date="2014-09" db="EMBL/GenBank/DDBJ databases">
        <title>Complete genome sequence of Endomicrobium proavitum.</title>
        <authorList>
            <person name="Zheng H."/>
        </authorList>
    </citation>
    <scope>NUCLEOTIDE SEQUENCE [LARGE SCALE GENOMIC DNA]</scope>
    <source>
        <strain evidence="9 10">Rsa215</strain>
    </source>
</reference>
<dbReference type="Proteomes" id="UP000035337">
    <property type="component" value="Chromosome"/>
</dbReference>
<dbReference type="PANTHER" id="PTHR33653">
    <property type="entry name" value="RIBONUCLEASE VAPC2"/>
    <property type="match status" value="1"/>
</dbReference>
<evidence type="ECO:0000256" key="6">
    <source>
        <dbReference type="ARBA" id="ARBA00022842"/>
    </source>
</evidence>
<evidence type="ECO:0000256" key="2">
    <source>
        <dbReference type="ARBA" id="ARBA00022649"/>
    </source>
</evidence>
<dbReference type="EMBL" id="CP009498">
    <property type="protein sequence ID" value="AKL97868.1"/>
    <property type="molecule type" value="Genomic_DNA"/>
</dbReference>
<comment type="similarity">
    <text evidence="7">Belongs to the PINc/VapC protein family.</text>
</comment>
<protein>
    <submittedName>
        <fullName evidence="9">Ribonuclease VapC</fullName>
    </submittedName>
</protein>